<reference evidence="5 6" key="1">
    <citation type="submission" date="2015-09" db="EMBL/GenBank/DDBJ databases">
        <title>Host preference determinants of Valsa canker pathogens revealed by comparative genomics.</title>
        <authorList>
            <person name="Yin Z."/>
            <person name="Huang L."/>
        </authorList>
    </citation>
    <scope>NUCLEOTIDE SEQUENCE [LARGE SCALE GENOMIC DNA]</scope>
    <source>
        <strain evidence="5 6">YSFL</strain>
    </source>
</reference>
<evidence type="ECO:0000256" key="3">
    <source>
        <dbReference type="SAM" id="MobiDB-lite"/>
    </source>
</evidence>
<name>A0A423WKP0_CYTCH</name>
<evidence type="ECO:0000256" key="1">
    <source>
        <dbReference type="ARBA" id="ARBA00022741"/>
    </source>
</evidence>
<evidence type="ECO:0000313" key="6">
    <source>
        <dbReference type="Proteomes" id="UP000284375"/>
    </source>
</evidence>
<feature type="region of interest" description="Disordered" evidence="3">
    <location>
        <begin position="1"/>
        <end position="31"/>
    </location>
</feature>
<dbReference type="GO" id="GO:0016020">
    <property type="term" value="C:membrane"/>
    <property type="evidence" value="ECO:0007669"/>
    <property type="project" value="TreeGrafter"/>
</dbReference>
<dbReference type="Gene3D" id="3.40.50.12780">
    <property type="entry name" value="N-terminal domain of ligase-like"/>
    <property type="match status" value="1"/>
</dbReference>
<feature type="region of interest" description="Disordered" evidence="3">
    <location>
        <begin position="853"/>
        <end position="992"/>
    </location>
</feature>
<dbReference type="InterPro" id="IPR042099">
    <property type="entry name" value="ANL_N_sf"/>
</dbReference>
<keyword evidence="2" id="KW-0067">ATP-binding</keyword>
<feature type="region of interest" description="Disordered" evidence="3">
    <location>
        <begin position="703"/>
        <end position="768"/>
    </location>
</feature>
<dbReference type="InterPro" id="IPR000873">
    <property type="entry name" value="AMP-dep_synth/lig_dom"/>
</dbReference>
<dbReference type="GO" id="GO:0004467">
    <property type="term" value="F:long-chain fatty acid-CoA ligase activity"/>
    <property type="evidence" value="ECO:0007669"/>
    <property type="project" value="TreeGrafter"/>
</dbReference>
<feature type="compositionally biased region" description="Low complexity" evidence="3">
    <location>
        <begin position="857"/>
        <end position="870"/>
    </location>
</feature>
<dbReference type="PANTHER" id="PTHR43272">
    <property type="entry name" value="LONG-CHAIN-FATTY-ACID--COA LIGASE"/>
    <property type="match status" value="1"/>
</dbReference>
<accession>A0A423WKP0</accession>
<dbReference type="Pfam" id="PF00501">
    <property type="entry name" value="AMP-binding"/>
    <property type="match status" value="1"/>
</dbReference>
<keyword evidence="6" id="KW-1185">Reference proteome</keyword>
<organism evidence="5 6">
    <name type="scientific">Cytospora chrysosperma</name>
    <name type="common">Cytospora canker fungus</name>
    <name type="synonym">Sphaeria chrysosperma</name>
    <dbReference type="NCBI Taxonomy" id="252740"/>
    <lineage>
        <taxon>Eukaryota</taxon>
        <taxon>Fungi</taxon>
        <taxon>Dikarya</taxon>
        <taxon>Ascomycota</taxon>
        <taxon>Pezizomycotina</taxon>
        <taxon>Sordariomycetes</taxon>
        <taxon>Sordariomycetidae</taxon>
        <taxon>Diaporthales</taxon>
        <taxon>Cytosporaceae</taxon>
        <taxon>Cytospora</taxon>
    </lineage>
</organism>
<evidence type="ECO:0000313" key="5">
    <source>
        <dbReference type="EMBL" id="ROW03988.1"/>
    </source>
</evidence>
<dbReference type="InterPro" id="IPR015943">
    <property type="entry name" value="WD40/YVTN_repeat-like_dom_sf"/>
</dbReference>
<dbReference type="STRING" id="252740.A0A423WKP0"/>
<dbReference type="InterPro" id="IPR020845">
    <property type="entry name" value="AMP-binding_CS"/>
</dbReference>
<feature type="compositionally biased region" description="Polar residues" evidence="3">
    <location>
        <begin position="922"/>
        <end position="933"/>
    </location>
</feature>
<dbReference type="SMART" id="SM00320">
    <property type="entry name" value="WD40"/>
    <property type="match status" value="6"/>
</dbReference>
<dbReference type="EMBL" id="LJZO01000002">
    <property type="protein sequence ID" value="ROW03988.1"/>
    <property type="molecule type" value="Genomic_DNA"/>
</dbReference>
<dbReference type="SUPFAM" id="SSF56801">
    <property type="entry name" value="Acetyl-CoA synthetase-like"/>
    <property type="match status" value="1"/>
</dbReference>
<dbReference type="Proteomes" id="UP000284375">
    <property type="component" value="Unassembled WGS sequence"/>
</dbReference>
<dbReference type="SUPFAM" id="SSF50978">
    <property type="entry name" value="WD40 repeat-like"/>
    <property type="match status" value="1"/>
</dbReference>
<evidence type="ECO:0000259" key="4">
    <source>
        <dbReference type="Pfam" id="PF00501"/>
    </source>
</evidence>
<dbReference type="GO" id="GO:0005524">
    <property type="term" value="F:ATP binding"/>
    <property type="evidence" value="ECO:0007669"/>
    <property type="project" value="UniProtKB-KW"/>
</dbReference>
<gene>
    <name evidence="5" type="ORF">VSDG_00840</name>
</gene>
<feature type="compositionally biased region" description="Low complexity" evidence="3">
    <location>
        <begin position="939"/>
        <end position="950"/>
    </location>
</feature>
<dbReference type="GO" id="GO:0005783">
    <property type="term" value="C:endoplasmic reticulum"/>
    <property type="evidence" value="ECO:0007669"/>
    <property type="project" value="TreeGrafter"/>
</dbReference>
<feature type="domain" description="AMP-dependent synthetase/ligase" evidence="4">
    <location>
        <begin position="75"/>
        <end position="511"/>
    </location>
</feature>
<dbReference type="Gene3D" id="2.130.10.10">
    <property type="entry name" value="YVTN repeat-like/Quinoprotein amine dehydrogenase"/>
    <property type="match status" value="1"/>
</dbReference>
<feature type="region of interest" description="Disordered" evidence="3">
    <location>
        <begin position="1646"/>
        <end position="1675"/>
    </location>
</feature>
<sequence length="1861" mass="205742">MRSDPDVQATIAKCSTPPPPGTPYSLPIPGSERENRTAVYRNWAFRDGPLLDRLEASCSTFHELFEKAWQDRPNKRMLGRRPWNPATKTWEPRYEWMTYAEVAERRKNMGAGIAELHQRVGITAHNYGVGIWSQNRPEWQITELAVVSQALYPVTLYETLGPQTSEYIINHGELACVVCSLPHVPTLLKIAPKCPTLKLIICLDSLNDGEMAGYTKKELLSKLAADSGIQVFSLAEVEAIGQNSGRQMRPPTKDDIFTINYTSGTTGDPKGVVLTHANAVAGIACARSSATVGENDIHLSYLPLAHIYGRMADQAAFLSGAPVGYFHGDIPTLVEDIKILRPTGFMSVPRLFNRFQAAISTATVKAEGVKGALSRHVINTKKASMKLPPGKATNKHLIYDRIWTPKVLAAVGLDRAHSMVSGSAQLDPDVQQFLRAAFGNDFVQGFGMTETYAVGTVQYRDDYSTGNIGAPMACVELCLESQPELEYMVTDKPNPRGELLMRGPIIFKGYYKNDEETQKTIEPDGWFHTGDICEIDSMGRFKIIDRKKNVLKLAQGEYISPERIENVYMGSTSLIQMAYVHGDPKQSALVAVFGIDPELFAPYAGKILKRSVSATDLAALKTAANDPKVRKAFLKQLDEIARRHKFNSYERVRNCYMDIEPFSIDNDLLTPTLKIKRVQTARAFRKQIDDMYEELAQENEVTKAKFDDNASTTPALPPSLNGLANGLPRVDVPRPQPASSYHPPNDPDHAYGPPAKRQRLSETPRSPKLTEAQHVAASISAALWPYARAAAEMIADARVDKDKLRGEIKDALVQQFGDLLRRSSGVVPKHLHDDVEARSKVLAKNFSTLPGFRRHIPTATTATTATTAKPATPPAPTAPNHARVTPAPAPAAQHHPRVPASTPISGSSTSALPRAPTPSFIDLTQTAEPQISKQPAARPQTVQPQVTKPPSAHTPRAAEPPTSRVLRTPGCRSAQPKTPPVSPRGTRTAIAVPTSPANFRSRAKAAAWKAERGKHKQDGPKKTSAYFALDRRPYVDATSKEAILQSNGRLSRMKPGLLDRPEIFHVDFTSDEVRKVRTAVRQVLNRPAGERDDPFRDVAKLLRKLKTPDNISRLAGQIQVEGRSVDDIHAYFQDVVQKRPLAKEPQILSIEKDAFDKRGEDLRESRLSSLLLAREISGNRGFSMRRRENFTNEFHKSLEDRLELRAEFTNCAGDVSTVSWVSDTTYIAGTTVHMDSHNQQYNKPGNLLLGSASLVTKGENSTDEMRESQDPWLYTSVVSSDHDPVHGRTYTSSFDRTVKVWKVEESGTSMACLGTWKHDGIVNFVQASKLRNPAGFVATASDVPTNAVRIYQVNPLDIPNSSYLSLSGSRIQNADGTPLITDKWAYFPSTMKWGIEESVKHLLLVGFSPRSLTGNDSDIPPDRLNTGELCLWDSLTREPVRITSANSQNVFEVLWHPTQPAFVMASSPTGNNLDAGVRTQVRIFARTKNQDHGFVFSEVKALDCPAVDINELTIMPNSGLFCYVTAGCTDGKTYVWDSALSDKPTHVLAHGPPIEGVTVGDDEDDTGVKFTAWGTSLDRFYTGSSDGAVKVWTVRGGRRAEGRVILEAPAQISYGAFSPDFSKLVIGDASGRVFLLSVDEDEEKPASFVNLPGTRGTRRRPTPITPHAEPPPPPGTLASLQTGISLGRAYLASRQLRHSGDPTVGIVQDVDYAKTGLFRMEAHADYDPERPFMAYYECQRQENLKAYSNPPLRTRRLKKIVWAEDDDDDEGLVDRMDVDGGPHRRSKLMRAHAENCKIDLEFEKLSLVPEVRDILAREGIDPQQLRDGLFEGDFEYIDEVDEVCKKAVVDRKKDDDDELGY</sequence>
<dbReference type="InterPro" id="IPR036322">
    <property type="entry name" value="WD40_repeat_dom_sf"/>
</dbReference>
<proteinExistence type="predicted"/>
<dbReference type="InterPro" id="IPR001680">
    <property type="entry name" value="WD40_rpt"/>
</dbReference>
<comment type="caution">
    <text evidence="5">The sequence shown here is derived from an EMBL/GenBank/DDBJ whole genome shotgun (WGS) entry which is preliminary data.</text>
</comment>
<feature type="compositionally biased region" description="Polar residues" evidence="3">
    <location>
        <begin position="902"/>
        <end position="911"/>
    </location>
</feature>
<dbReference type="PROSITE" id="PS00455">
    <property type="entry name" value="AMP_BINDING"/>
    <property type="match status" value="1"/>
</dbReference>
<protein>
    <recommendedName>
        <fullName evidence="4">AMP-dependent synthetase/ligase domain-containing protein</fullName>
    </recommendedName>
</protein>
<dbReference type="PANTHER" id="PTHR43272:SF33">
    <property type="entry name" value="AMP-BINDING DOMAIN-CONTAINING PROTEIN-RELATED"/>
    <property type="match status" value="1"/>
</dbReference>
<keyword evidence="1" id="KW-0547">Nucleotide-binding</keyword>
<evidence type="ECO:0000256" key="2">
    <source>
        <dbReference type="ARBA" id="ARBA00022840"/>
    </source>
</evidence>
<dbReference type="OrthoDB" id="1700726at2759"/>